<evidence type="ECO:0000313" key="7">
    <source>
        <dbReference type="Proteomes" id="UP000192596"/>
    </source>
</evidence>
<feature type="repeat" description="ANK" evidence="3">
    <location>
        <begin position="1697"/>
        <end position="1729"/>
    </location>
</feature>
<feature type="repeat" description="ANK" evidence="3">
    <location>
        <begin position="2005"/>
        <end position="2026"/>
    </location>
</feature>
<dbReference type="PROSITE" id="PS50297">
    <property type="entry name" value="ANK_REP_REGION"/>
    <property type="match status" value="8"/>
</dbReference>
<dbReference type="PANTHER" id="PTHR24198">
    <property type="entry name" value="ANKYRIN REPEAT AND PROTEIN KINASE DOMAIN-CONTAINING PROTEIN"/>
    <property type="match status" value="1"/>
</dbReference>
<evidence type="ECO:0000256" key="4">
    <source>
        <dbReference type="SAM" id="MobiDB-lite"/>
    </source>
</evidence>
<dbReference type="EMBL" id="NAJO01000002">
    <property type="protein sequence ID" value="OQO14048.1"/>
    <property type="molecule type" value="Genomic_DNA"/>
</dbReference>
<keyword evidence="1" id="KW-0677">Repeat</keyword>
<dbReference type="SMART" id="SM00248">
    <property type="entry name" value="ANK"/>
    <property type="match status" value="17"/>
</dbReference>
<dbReference type="PROSITE" id="PS50088">
    <property type="entry name" value="ANK_REPEAT"/>
    <property type="match status" value="9"/>
</dbReference>
<feature type="compositionally biased region" description="Polar residues" evidence="4">
    <location>
        <begin position="528"/>
        <end position="547"/>
    </location>
</feature>
<feature type="region of interest" description="Disordered" evidence="4">
    <location>
        <begin position="916"/>
        <end position="940"/>
    </location>
</feature>
<keyword evidence="7" id="KW-1185">Reference proteome</keyword>
<feature type="repeat" description="ANK" evidence="3">
    <location>
        <begin position="1584"/>
        <end position="1616"/>
    </location>
</feature>
<feature type="repeat" description="ANK" evidence="3">
    <location>
        <begin position="776"/>
        <end position="808"/>
    </location>
</feature>
<dbReference type="Pfam" id="PF00023">
    <property type="entry name" value="Ank"/>
    <property type="match status" value="1"/>
</dbReference>
<evidence type="ECO:0000256" key="3">
    <source>
        <dbReference type="PROSITE-ProRule" id="PRU00023"/>
    </source>
</evidence>
<dbReference type="Pfam" id="PF26082">
    <property type="entry name" value="zf-C2H2_AcuF"/>
    <property type="match status" value="1"/>
</dbReference>
<dbReference type="InterPro" id="IPR002110">
    <property type="entry name" value="Ankyrin_rpt"/>
</dbReference>
<dbReference type="STRING" id="1507870.A0A1V8TRV5"/>
<accession>A0A1V8TRV5</accession>
<name>A0A1V8TRV5_9PEZI</name>
<feature type="region of interest" description="Disordered" evidence="4">
    <location>
        <begin position="486"/>
        <end position="570"/>
    </location>
</feature>
<feature type="compositionally biased region" description="Polar residues" evidence="4">
    <location>
        <begin position="1415"/>
        <end position="1425"/>
    </location>
</feature>
<feature type="region of interest" description="Disordered" evidence="4">
    <location>
        <begin position="1413"/>
        <end position="1479"/>
    </location>
</feature>
<dbReference type="PRINTS" id="PR01415">
    <property type="entry name" value="ANKYRIN"/>
</dbReference>
<evidence type="ECO:0000256" key="1">
    <source>
        <dbReference type="ARBA" id="ARBA00022737"/>
    </source>
</evidence>
<dbReference type="PANTHER" id="PTHR24198:SF194">
    <property type="entry name" value="INVERSIN-A"/>
    <property type="match status" value="1"/>
</dbReference>
<dbReference type="InParanoid" id="A0A1V8TRV5"/>
<feature type="repeat" description="ANK" evidence="3">
    <location>
        <begin position="809"/>
        <end position="841"/>
    </location>
</feature>
<gene>
    <name evidence="6" type="ORF">B0A48_00924</name>
</gene>
<feature type="compositionally biased region" description="Basic and acidic residues" evidence="4">
    <location>
        <begin position="1427"/>
        <end position="1438"/>
    </location>
</feature>
<feature type="repeat" description="ANK" evidence="3">
    <location>
        <begin position="1324"/>
        <end position="1356"/>
    </location>
</feature>
<sequence>MDGAESGRIYVATSRCLASFHAITDVSSEDANLSTQHADSLARFRIWAGNLGAWHPRSDRRSADHRLRDAPEVEDRLVELLEELTDTNGDVRAIVSGSAKDRRVSPDSVSEDESGDSDDGTSELSELILSIGDLITSLMKVSMLVRKATTRDRYIRAIQAGGQPFLPDFDVRHVCDKFPRVRSQQWLYERLGAAITQRRQFLRYSREHKSRLAYEPQATVPVHEPSPANLVVPENPVLPALRYNTAPTASTRPTLTPTAASTLQANQVANEDLQNLDRDDDAVSQATSFVSSHAEGGTAEGLHVVRLSTLRKDDEPFECTYCHAIVAARRQRSYKKHVYADLRAYICTFEDCAAGLFEDRDAWWQHEMNAHRRQWSCQSCQGKIFGTAAGLQNHLRVAHDAAALPDDLLAQIAAASSTPVLEVAASNCPLCDEFDSIIRQEAATMQVSIPDHHQVMVPLKRFQQHLGYHLEQLALFAVPPQIDGNIESGSRHSRDGSIGGDRNEALLTWQDEIRPDDSDDSDEDDRTSATSQDVTGTLPQGTKQASDTVRDESSATAVQDDGSKSSLPSVDIDQNRFSIVERNTTDQHAGLSVKSSITRAVLSNDGPATVEALIRAVKPTFDVQIDRSIAPPQLSALRGLASLVHVAIQLDCQDAFVPLIADRRVDVNTRDGRGYSALHCAATSNRVFYTESLLQHRGQHIDVNTVVDMQDFNRKPQWQTSNRFGKLNSPTFGQSSDAPLEIQTEPALGQNALSIATELGSLEIMDVLLKHHANPDGGSSLLTAVLAQRVQAATLLIEYGADVNMTCQGYASVLVAATARGDVDMMRLLLDSGADIDVVGSAEDAAAYGTPLVTAVLRASTEAVALLIRRGARIELSGPRGDALTVAKAEESANSFTASKYRGIIRMLEERLAQTAPTGDAVQLPPPTSRLGNLGEARTSDKNRFEPGDVVYVPRESDRSLRYIRAVYLERTGNLRCNVRDWLTSEIIDVDESSLVRKANMNPEELDAAEMVRRRPTGYKNFASEAEREDLVVHGDDVNETSRWPLAVEFEEVQLSDYISTILARKFESMVEQHMMDRASVFNRSFVSFGQRNRALLAALSDKDRTLGRVIHVLYTAIAATLQSDFDFGPSPEPVLNQRLEADVRQGADPALSLFETELLRQGWEVTHVHVIIRLRQERSLGYHPPLSLWKAVQLADLDSLRSLVDRSTDMRNPDSSQALALAVMSGKHDFVDALLSHRLHGANPNCVVDDNHVLGLALQVQGFSIAFLLMSRGADPALMVHYSRNLAATMRGLQNELEPNVKNICDRLISQSGASFVDAKDWLGRTMLHYAVTGGATYFARQLLTHGSVVDAQDNDGQTTMHLFLDEEPSDEKVGIFKLLREYNARIDDTDFPIDRREHLKWYLRKTAPERMQMSATGATQSVPRGQRDPHLRDGGAEVKFPGASDELPRSEKGDTQSPADRVAGERAADNISFSPTSPIQVATQDNSIAAPHHARSVIEPDADEWPSSNAEPSVLVSTELWFAATKAGNLFRVQIYLREGIDVNTTDQMSYTALHHAAAHGDIDLVPVLLQAGADVDAKTELGDTPLHLAAAAGHLSAVKELVGAGANINAKNMARHTALFLALQRLLPETRSVAECLLQLGASTRMTESLDVVQALIGNRANRDPSPMMDGLAADMLIMLLDHDSGLQYTKDMFGRTALHTCVQTLQQAMAETLLSRGAEVGAKDNDDMTPMQLLCALPSTFETRRADMFRLLVEYGADYDPDVLTADTEHLFGTLSSKNLGYPSIVVDRSQLMHAEPDPVECTATIDTEHAADRQGIKSRRPTLEPTVAATDIFEAIDMGDWHQLKKLLDVGGDPDTFGAAGEPALHRAAERQDVKVLQVLLNGRANTNIRNDQGQTALHRAVQFDRHDPVECLLNFGADHSPIDKLGHTPLTFAASQNIPSVAIMDLLHCAGASMHTLLRHSRTILHIVLDKVNGPEPLGAVEWIVKTDKALVNMATQRRRQTPLHMAVENGWSRCTEILL</sequence>
<feature type="repeat" description="ANK" evidence="3">
    <location>
        <begin position="1551"/>
        <end position="1583"/>
    </location>
</feature>
<evidence type="ECO:0000256" key="2">
    <source>
        <dbReference type="ARBA" id="ARBA00023043"/>
    </source>
</evidence>
<dbReference type="SUPFAM" id="SSF48403">
    <property type="entry name" value="Ankyrin repeat"/>
    <property type="match status" value="4"/>
</dbReference>
<evidence type="ECO:0000313" key="6">
    <source>
        <dbReference type="EMBL" id="OQO14048.1"/>
    </source>
</evidence>
<dbReference type="InterPro" id="IPR036770">
    <property type="entry name" value="Ankyrin_rpt-contain_sf"/>
</dbReference>
<feature type="repeat" description="ANK" evidence="3">
    <location>
        <begin position="1898"/>
        <end position="1930"/>
    </location>
</feature>
<feature type="domain" description="Oxidoreductase acuF-like C2H2 type zinc-finger" evidence="5">
    <location>
        <begin position="314"/>
        <end position="342"/>
    </location>
</feature>
<keyword evidence="2 3" id="KW-0040">ANK repeat</keyword>
<reference evidence="7" key="1">
    <citation type="submission" date="2017-03" db="EMBL/GenBank/DDBJ databases">
        <title>Genomes of endolithic fungi from Antarctica.</title>
        <authorList>
            <person name="Coleine C."/>
            <person name="Masonjones S."/>
            <person name="Stajich J.E."/>
        </authorList>
    </citation>
    <scope>NUCLEOTIDE SEQUENCE [LARGE SCALE GENOMIC DNA]</scope>
    <source>
        <strain evidence="7">CCFEE 5527</strain>
    </source>
</reference>
<proteinExistence type="predicted"/>
<feature type="region of interest" description="Disordered" evidence="4">
    <location>
        <begin position="95"/>
        <end position="122"/>
    </location>
</feature>
<comment type="caution">
    <text evidence="6">The sequence shown here is derived from an EMBL/GenBank/DDBJ whole genome shotgun (WGS) entry which is preliminary data.</text>
</comment>
<evidence type="ECO:0000259" key="5">
    <source>
        <dbReference type="Pfam" id="PF26082"/>
    </source>
</evidence>
<dbReference type="Proteomes" id="UP000192596">
    <property type="component" value="Unassembled WGS sequence"/>
</dbReference>
<feature type="compositionally biased region" description="Acidic residues" evidence="4">
    <location>
        <begin position="109"/>
        <end position="121"/>
    </location>
</feature>
<dbReference type="OrthoDB" id="6133115at2759"/>
<organism evidence="6 7">
    <name type="scientific">Cryoendolithus antarcticus</name>
    <dbReference type="NCBI Taxonomy" id="1507870"/>
    <lineage>
        <taxon>Eukaryota</taxon>
        <taxon>Fungi</taxon>
        <taxon>Dikarya</taxon>
        <taxon>Ascomycota</taxon>
        <taxon>Pezizomycotina</taxon>
        <taxon>Dothideomycetes</taxon>
        <taxon>Dothideomycetidae</taxon>
        <taxon>Cladosporiales</taxon>
        <taxon>Cladosporiaceae</taxon>
        <taxon>Cryoendolithus</taxon>
    </lineage>
</organism>
<dbReference type="Pfam" id="PF12796">
    <property type="entry name" value="Ank_2"/>
    <property type="match status" value="3"/>
</dbReference>
<dbReference type="Gene3D" id="1.25.40.20">
    <property type="entry name" value="Ankyrin repeat-containing domain"/>
    <property type="match status" value="4"/>
</dbReference>
<protein>
    <recommendedName>
        <fullName evidence="5">Oxidoreductase acuF-like C2H2 type zinc-finger domain-containing protein</fullName>
    </recommendedName>
</protein>
<dbReference type="InterPro" id="IPR058925">
    <property type="entry name" value="zf-C2H2_AcuF"/>
</dbReference>
<feature type="repeat" description="ANK" evidence="3">
    <location>
        <begin position="1865"/>
        <end position="1897"/>
    </location>
</feature>